<reference evidence="11" key="1">
    <citation type="journal article" date="2020" name="J. Eukaryot. Microbiol.">
        <title>De novo Sequencing, Assembly and Annotation of the Transcriptome for the Free-Living Testate Amoeba Arcella intermedia.</title>
        <authorList>
            <person name="Ribeiro G.M."/>
            <person name="Porfirio-Sousa A.L."/>
            <person name="Maurer-Alcala X.X."/>
            <person name="Katz L.A."/>
            <person name="Lahr D.J.G."/>
        </authorList>
    </citation>
    <scope>NUCLEOTIDE SEQUENCE</scope>
</reference>
<keyword evidence="4" id="KW-0285">Flavoprotein</keyword>
<evidence type="ECO:0000256" key="4">
    <source>
        <dbReference type="ARBA" id="ARBA00022630"/>
    </source>
</evidence>
<keyword evidence="8" id="KW-0472">Membrane</keyword>
<evidence type="ECO:0000256" key="1">
    <source>
        <dbReference type="ARBA" id="ARBA00001917"/>
    </source>
</evidence>
<comment type="pathway">
    <text evidence="3">Pyrimidine metabolism; UMP biosynthesis via de novo pathway.</text>
</comment>
<dbReference type="UniPathway" id="UPA00070"/>
<evidence type="ECO:0000256" key="5">
    <source>
        <dbReference type="ARBA" id="ARBA00022643"/>
    </source>
</evidence>
<evidence type="ECO:0000256" key="7">
    <source>
        <dbReference type="ARBA" id="ARBA00023002"/>
    </source>
</evidence>
<name>A0A6B2LBE1_9EUKA</name>
<evidence type="ECO:0000256" key="2">
    <source>
        <dbReference type="ARBA" id="ARBA00003125"/>
    </source>
</evidence>
<dbReference type="InterPro" id="IPR050074">
    <property type="entry name" value="DHO_dehydrogenase"/>
</dbReference>
<evidence type="ECO:0000256" key="9">
    <source>
        <dbReference type="ARBA" id="ARBA00031623"/>
    </source>
</evidence>
<dbReference type="InterPro" id="IPR005719">
    <property type="entry name" value="Dihydroorotate_DH_2"/>
</dbReference>
<evidence type="ECO:0000256" key="8">
    <source>
        <dbReference type="ARBA" id="ARBA00023136"/>
    </source>
</evidence>
<dbReference type="CDD" id="cd04738">
    <property type="entry name" value="DHOD_2_like"/>
    <property type="match status" value="1"/>
</dbReference>
<dbReference type="PIRSF" id="PIRSF000164">
    <property type="entry name" value="DHO_oxidase"/>
    <property type="match status" value="1"/>
</dbReference>
<evidence type="ECO:0000313" key="11">
    <source>
        <dbReference type="EMBL" id="NDV34127.1"/>
    </source>
</evidence>
<dbReference type="Pfam" id="PF01180">
    <property type="entry name" value="DHO_dh"/>
    <property type="match status" value="1"/>
</dbReference>
<keyword evidence="5" id="KW-0288">FMN</keyword>
<organism evidence="11">
    <name type="scientific">Arcella intermedia</name>
    <dbReference type="NCBI Taxonomy" id="1963864"/>
    <lineage>
        <taxon>Eukaryota</taxon>
        <taxon>Amoebozoa</taxon>
        <taxon>Tubulinea</taxon>
        <taxon>Elardia</taxon>
        <taxon>Arcellinida</taxon>
        <taxon>Sphaerothecina</taxon>
        <taxon>Arcellidae</taxon>
        <taxon>Arcella</taxon>
    </lineage>
</organism>
<proteinExistence type="predicted"/>
<sequence>MLGGLGVCLGVGYSQVNNPHSALYNSVVVPTLSRMDPERCHRLAVQAARFGFVPRSPPDDPILRSTLWGRLFVNPVGLAAGFDKDAEAISGMKKVGFGFIEIGSVCPEAQGGNPRPRVFRLLEDRAVINRYGFNSAGSEVVEKRLNNWLSKPESRSCVLGINLGKNKSTVDPAEDYVKGVIKLGKYADYLVINVSSPNTPNLRDLQQSSHLTNIITSVQKEIHSLEMINNKQKPPLLIKIAPDVSERDLKDIAQVALACSVDGIIISNTTISRENLQSAHKNEIGGLSGAPLFLQSTSVLKVSF</sequence>
<dbReference type="Gene3D" id="3.20.20.70">
    <property type="entry name" value="Aldolase class I"/>
    <property type="match status" value="1"/>
</dbReference>
<protein>
    <recommendedName>
        <fullName evidence="9">Dihydroorotate oxidase</fullName>
    </recommendedName>
</protein>
<accession>A0A6B2LBE1</accession>
<dbReference type="SUPFAM" id="SSF51395">
    <property type="entry name" value="FMN-linked oxidoreductases"/>
    <property type="match status" value="1"/>
</dbReference>
<dbReference type="InterPro" id="IPR012135">
    <property type="entry name" value="Dihydroorotate_DH_1_2"/>
</dbReference>
<keyword evidence="6" id="KW-0665">Pyrimidine biosynthesis</keyword>
<comment type="cofactor">
    <cofactor evidence="1">
        <name>FMN</name>
        <dbReference type="ChEBI" id="CHEBI:58210"/>
    </cofactor>
</comment>
<dbReference type="GO" id="GO:0005743">
    <property type="term" value="C:mitochondrial inner membrane"/>
    <property type="evidence" value="ECO:0007669"/>
    <property type="project" value="TreeGrafter"/>
</dbReference>
<dbReference type="PANTHER" id="PTHR48109:SF4">
    <property type="entry name" value="DIHYDROOROTATE DEHYDROGENASE (QUINONE), MITOCHONDRIAL"/>
    <property type="match status" value="1"/>
</dbReference>
<dbReference type="PANTHER" id="PTHR48109">
    <property type="entry name" value="DIHYDROOROTATE DEHYDROGENASE (QUINONE), MITOCHONDRIAL-RELATED"/>
    <property type="match status" value="1"/>
</dbReference>
<dbReference type="InterPro" id="IPR005720">
    <property type="entry name" value="Dihydroorotate_DH_cat"/>
</dbReference>
<evidence type="ECO:0000256" key="6">
    <source>
        <dbReference type="ARBA" id="ARBA00022975"/>
    </source>
</evidence>
<dbReference type="InterPro" id="IPR013785">
    <property type="entry name" value="Aldolase_TIM"/>
</dbReference>
<dbReference type="GO" id="GO:0044205">
    <property type="term" value="P:'de novo' UMP biosynthetic process"/>
    <property type="evidence" value="ECO:0007669"/>
    <property type="project" value="UniProtKB-UniPathway"/>
</dbReference>
<dbReference type="GO" id="GO:0006207">
    <property type="term" value="P:'de novo' pyrimidine nucleobase biosynthetic process"/>
    <property type="evidence" value="ECO:0007669"/>
    <property type="project" value="InterPro"/>
</dbReference>
<dbReference type="NCBIfam" id="NF003652">
    <property type="entry name" value="PRK05286.2-5"/>
    <property type="match status" value="1"/>
</dbReference>
<dbReference type="GO" id="GO:0004152">
    <property type="term" value="F:dihydroorotate dehydrogenase activity"/>
    <property type="evidence" value="ECO:0007669"/>
    <property type="project" value="InterPro"/>
</dbReference>
<evidence type="ECO:0000256" key="3">
    <source>
        <dbReference type="ARBA" id="ARBA00004725"/>
    </source>
</evidence>
<dbReference type="AlphaFoldDB" id="A0A6B2LBE1"/>
<dbReference type="NCBIfam" id="TIGR01036">
    <property type="entry name" value="pyrD_sub2"/>
    <property type="match status" value="1"/>
</dbReference>
<feature type="domain" description="Dihydroorotate dehydrogenase catalytic" evidence="10">
    <location>
        <begin position="63"/>
        <end position="298"/>
    </location>
</feature>
<comment type="function">
    <text evidence="2">Catalyzes the conversion of dihydroorotate to orotate with quinone as electron acceptor.</text>
</comment>
<keyword evidence="7" id="KW-0560">Oxidoreductase</keyword>
<dbReference type="EMBL" id="GIBP01005158">
    <property type="protein sequence ID" value="NDV34127.1"/>
    <property type="molecule type" value="Transcribed_RNA"/>
</dbReference>
<evidence type="ECO:0000259" key="10">
    <source>
        <dbReference type="Pfam" id="PF01180"/>
    </source>
</evidence>